<dbReference type="Gene3D" id="3.40.1660.10">
    <property type="entry name" value="EreA-like (biosynthetic domain)"/>
    <property type="match status" value="2"/>
</dbReference>
<dbReference type="CDD" id="cd14728">
    <property type="entry name" value="Ere-like"/>
    <property type="match status" value="1"/>
</dbReference>
<sequence>MRIMMFGKLCLLLLLYRSLPALGQQKVKHYVQSQSVQIKHIDLFENDFTDLEPLGEAIGTARIVALGEQMHGDATTFAAKSRIIRYLHEKKGFNLLVLENDFYGLTYGFEKVKKNKDSLNKFIFHNVIGLWSQCKSVQPFFYHYIYQTQATASPLLLAGMDCQLQTPYTFNNIENEVENILCKVVKTARDTLLLKEVKDNLSTVFFKAQKANPTGCEKGLNALKNLLKDKPSTGWDEREWLILDNLQAAFQNILPFLQGQTPVETRHLYRDRQMFNNLMWLLTHKFPTEKCIIWAHNAHIMKSPADFNDAENKTMMTGELLGNRNMNPYSYYSLGFTSYNATSIWTTHPDKPFYSEKPAKNSFENWINKKWSYSFLDWKKWNDEHLNSYTFSMKGSLEYTQHRNYVYQWNKVFDGIFFIRNIEGCRVINYDEVFQD</sequence>
<evidence type="ECO:0000313" key="3">
    <source>
        <dbReference type="Proteomes" id="UP000000493"/>
    </source>
</evidence>
<proteinExistence type="predicted"/>
<dbReference type="InterPro" id="IPR007815">
    <property type="entry name" value="Emycin_Estase"/>
</dbReference>
<gene>
    <name evidence="2" type="ordered locus">Runsl_3836</name>
</gene>
<name>A0A7U3ZN13_RUNSL</name>
<reference evidence="2 3" key="2">
    <citation type="journal article" date="2012" name="Stand. Genomic Sci.">
        <title>Complete genome sequence of the aquatic bacterium Runella slithyformis type strain (LSU 4(T)).</title>
        <authorList>
            <person name="Copeland A."/>
            <person name="Zhang X."/>
            <person name="Misra M."/>
            <person name="Lapidus A."/>
            <person name="Nolan M."/>
            <person name="Lucas S."/>
            <person name="Deshpande S."/>
            <person name="Cheng J.F."/>
            <person name="Tapia R."/>
            <person name="Goodwin L.A."/>
            <person name="Pitluck S."/>
            <person name="Liolios K."/>
            <person name="Pagani I."/>
            <person name="Ivanova N."/>
            <person name="Mikhailova N."/>
            <person name="Pati A."/>
            <person name="Chen A."/>
            <person name="Palaniappan K."/>
            <person name="Land M."/>
            <person name="Hauser L."/>
            <person name="Pan C."/>
            <person name="Jeffries C.D."/>
            <person name="Detter J.C."/>
            <person name="Brambilla E.M."/>
            <person name="Rohde M."/>
            <person name="Djao O.D."/>
            <person name="Goker M."/>
            <person name="Sikorski J."/>
            <person name="Tindall B.J."/>
            <person name="Woyke T."/>
            <person name="Bristow J."/>
            <person name="Eisen J.A."/>
            <person name="Markowitz V."/>
            <person name="Hugenholtz P."/>
            <person name="Kyrpides N.C."/>
            <person name="Klenk H.P."/>
            <person name="Mavromatis K."/>
        </authorList>
    </citation>
    <scope>NUCLEOTIDE SEQUENCE [LARGE SCALE GENOMIC DNA]</scope>
    <source>
        <strain evidence="3">ATCC 29530 / DSM 19594 / LMG 11500 / NCIMB 11436 / LSU 4</strain>
    </source>
</reference>
<dbReference type="AlphaFoldDB" id="A0A7U3ZN13"/>
<evidence type="ECO:0000256" key="1">
    <source>
        <dbReference type="SAM" id="SignalP"/>
    </source>
</evidence>
<dbReference type="GO" id="GO:0046677">
    <property type="term" value="P:response to antibiotic"/>
    <property type="evidence" value="ECO:0007669"/>
    <property type="project" value="InterPro"/>
</dbReference>
<keyword evidence="1" id="KW-0732">Signal</keyword>
<protein>
    <submittedName>
        <fullName evidence="2">Erythromycin esterase</fullName>
    </submittedName>
</protein>
<dbReference type="PANTHER" id="PTHR31299">
    <property type="entry name" value="ESTERASE, PUTATIVE (AFU_ORTHOLOGUE AFUA_1G05850)-RELATED"/>
    <property type="match status" value="1"/>
</dbReference>
<dbReference type="EMBL" id="CP002859">
    <property type="protein sequence ID" value="AEI50194.1"/>
    <property type="molecule type" value="Genomic_DNA"/>
</dbReference>
<evidence type="ECO:0000313" key="2">
    <source>
        <dbReference type="EMBL" id="AEI50194.1"/>
    </source>
</evidence>
<dbReference type="Pfam" id="PF05139">
    <property type="entry name" value="Erythro_esteras"/>
    <property type="match status" value="1"/>
</dbReference>
<feature type="signal peptide" evidence="1">
    <location>
        <begin position="1"/>
        <end position="23"/>
    </location>
</feature>
<keyword evidence="3" id="KW-1185">Reference proteome</keyword>
<dbReference type="SUPFAM" id="SSF159501">
    <property type="entry name" value="EreA/ChaN-like"/>
    <property type="match status" value="1"/>
</dbReference>
<dbReference type="PANTHER" id="PTHR31299:SF0">
    <property type="entry name" value="ESTERASE, PUTATIVE (AFU_ORTHOLOGUE AFUA_1G05850)-RELATED"/>
    <property type="match status" value="1"/>
</dbReference>
<feature type="chain" id="PRO_5031421684" evidence="1">
    <location>
        <begin position="24"/>
        <end position="436"/>
    </location>
</feature>
<dbReference type="Proteomes" id="UP000000493">
    <property type="component" value="Chromosome"/>
</dbReference>
<organism evidence="2 3">
    <name type="scientific">Runella slithyformis (strain ATCC 29530 / DSM 19594 / LMG 11500 / NCIMB 11436 / LSU 4)</name>
    <dbReference type="NCBI Taxonomy" id="761193"/>
    <lineage>
        <taxon>Bacteria</taxon>
        <taxon>Pseudomonadati</taxon>
        <taxon>Bacteroidota</taxon>
        <taxon>Cytophagia</taxon>
        <taxon>Cytophagales</taxon>
        <taxon>Spirosomataceae</taxon>
        <taxon>Runella</taxon>
    </lineage>
</organism>
<dbReference type="KEGG" id="rsi:Runsl_3836"/>
<dbReference type="InterPro" id="IPR052036">
    <property type="entry name" value="Hydrolase/PRTase-associated"/>
</dbReference>
<accession>A0A7U3ZN13</accession>
<reference evidence="3" key="1">
    <citation type="submission" date="2011-06" db="EMBL/GenBank/DDBJ databases">
        <title>The complete genome of chromosome of Runella slithyformis DSM 19594.</title>
        <authorList>
            <consortium name="US DOE Joint Genome Institute (JGI-PGF)"/>
            <person name="Lucas S."/>
            <person name="Han J."/>
            <person name="Lapidus A."/>
            <person name="Bruce D."/>
            <person name="Goodwin L."/>
            <person name="Pitluck S."/>
            <person name="Peters L."/>
            <person name="Kyrpides N."/>
            <person name="Mavromatis K."/>
            <person name="Ivanova N."/>
            <person name="Ovchinnikova G."/>
            <person name="Zhang X."/>
            <person name="Misra M."/>
            <person name="Detter J.C."/>
            <person name="Tapia R."/>
            <person name="Han C."/>
            <person name="Land M."/>
            <person name="Hauser L."/>
            <person name="Markowitz V."/>
            <person name="Cheng J.-F."/>
            <person name="Hugenholtz P."/>
            <person name="Woyke T."/>
            <person name="Wu D."/>
            <person name="Tindall B."/>
            <person name="Faehrich R."/>
            <person name="Brambilla E."/>
            <person name="Klenk H.-P."/>
            <person name="Eisen J.A."/>
        </authorList>
    </citation>
    <scope>NUCLEOTIDE SEQUENCE [LARGE SCALE GENOMIC DNA]</scope>
    <source>
        <strain evidence="3">ATCC 29530 / DSM 19594 / LMG 11500 / NCIMB 11436 / LSU 4</strain>
    </source>
</reference>